<accession>A0A6A6ZNN3</accession>
<name>A0A6A6ZNN3_9PLEO</name>
<proteinExistence type="predicted"/>
<sequence length="67" mass="7912">FIDYCRLRRILPLLLPPYSTYTLQPLDIRLFSPLSKAYSQALEEYVEKTQGLLTLKKGDFYHLFKDA</sequence>
<reference evidence="1" key="1">
    <citation type="journal article" date="2020" name="Stud. Mycol.">
        <title>101 Dothideomycetes genomes: a test case for predicting lifestyles and emergence of pathogens.</title>
        <authorList>
            <person name="Haridas S."/>
            <person name="Albert R."/>
            <person name="Binder M."/>
            <person name="Bloem J."/>
            <person name="Labutti K."/>
            <person name="Salamov A."/>
            <person name="Andreopoulos B."/>
            <person name="Baker S."/>
            <person name="Barry K."/>
            <person name="Bills G."/>
            <person name="Bluhm B."/>
            <person name="Cannon C."/>
            <person name="Castanera R."/>
            <person name="Culley D."/>
            <person name="Daum C."/>
            <person name="Ezra D."/>
            <person name="Gonzalez J."/>
            <person name="Henrissat B."/>
            <person name="Kuo A."/>
            <person name="Liang C."/>
            <person name="Lipzen A."/>
            <person name="Lutzoni F."/>
            <person name="Magnuson J."/>
            <person name="Mondo S."/>
            <person name="Nolan M."/>
            <person name="Ohm R."/>
            <person name="Pangilinan J."/>
            <person name="Park H.-J."/>
            <person name="Ramirez L."/>
            <person name="Alfaro M."/>
            <person name="Sun H."/>
            <person name="Tritt A."/>
            <person name="Yoshinaga Y."/>
            <person name="Zwiers L.-H."/>
            <person name="Turgeon B."/>
            <person name="Goodwin S."/>
            <person name="Spatafora J."/>
            <person name="Crous P."/>
            <person name="Grigoriev I."/>
        </authorList>
    </citation>
    <scope>NUCLEOTIDE SEQUENCE</scope>
    <source>
        <strain evidence="1">CBS 113818</strain>
    </source>
</reference>
<organism evidence="1 2">
    <name type="scientific">Ophiobolus disseminans</name>
    <dbReference type="NCBI Taxonomy" id="1469910"/>
    <lineage>
        <taxon>Eukaryota</taxon>
        <taxon>Fungi</taxon>
        <taxon>Dikarya</taxon>
        <taxon>Ascomycota</taxon>
        <taxon>Pezizomycotina</taxon>
        <taxon>Dothideomycetes</taxon>
        <taxon>Pleosporomycetidae</taxon>
        <taxon>Pleosporales</taxon>
        <taxon>Pleosporineae</taxon>
        <taxon>Phaeosphaeriaceae</taxon>
        <taxon>Ophiobolus</taxon>
    </lineage>
</organism>
<dbReference type="EMBL" id="MU006235">
    <property type="protein sequence ID" value="KAF2821994.1"/>
    <property type="molecule type" value="Genomic_DNA"/>
</dbReference>
<protein>
    <recommendedName>
        <fullName evidence="3">DDE-1 domain-containing protein</fullName>
    </recommendedName>
</protein>
<dbReference type="OrthoDB" id="3695345at2759"/>
<gene>
    <name evidence="1" type="ORF">CC86DRAFT_301721</name>
</gene>
<dbReference type="Proteomes" id="UP000799424">
    <property type="component" value="Unassembled WGS sequence"/>
</dbReference>
<feature type="non-terminal residue" evidence="1">
    <location>
        <position position="1"/>
    </location>
</feature>
<evidence type="ECO:0000313" key="2">
    <source>
        <dbReference type="Proteomes" id="UP000799424"/>
    </source>
</evidence>
<evidence type="ECO:0008006" key="3">
    <source>
        <dbReference type="Google" id="ProtNLM"/>
    </source>
</evidence>
<keyword evidence="2" id="KW-1185">Reference proteome</keyword>
<dbReference type="AlphaFoldDB" id="A0A6A6ZNN3"/>
<evidence type="ECO:0000313" key="1">
    <source>
        <dbReference type="EMBL" id="KAF2821994.1"/>
    </source>
</evidence>